<dbReference type="GO" id="GO:0000981">
    <property type="term" value="F:DNA-binding transcription factor activity, RNA polymerase II-specific"/>
    <property type="evidence" value="ECO:0007669"/>
    <property type="project" value="TreeGrafter"/>
</dbReference>
<keyword evidence="2" id="KW-0805">Transcription regulation</keyword>
<dbReference type="PANTHER" id="PTHR45879">
    <property type="entry name" value="CYCLIC AMP RESPONSE ELEMENT-BINDING PROTEIN B"/>
    <property type="match status" value="1"/>
</dbReference>
<feature type="domain" description="KID" evidence="9">
    <location>
        <begin position="204"/>
        <end position="263"/>
    </location>
</feature>
<feature type="region of interest" description="Disordered" evidence="7">
    <location>
        <begin position="198"/>
        <end position="231"/>
    </location>
</feature>
<evidence type="ECO:0000256" key="4">
    <source>
        <dbReference type="ARBA" id="ARBA00023163"/>
    </source>
</evidence>
<feature type="domain" description="BZIP" evidence="8">
    <location>
        <begin position="382"/>
        <end position="433"/>
    </location>
</feature>
<feature type="compositionally biased region" description="Basic and acidic residues" evidence="7">
    <location>
        <begin position="222"/>
        <end position="231"/>
    </location>
</feature>
<reference evidence="11" key="1">
    <citation type="submission" date="2011-08" db="EMBL/GenBank/DDBJ databases">
        <authorList>
            <person name="Rombauts S."/>
        </authorList>
    </citation>
    <scope>NUCLEOTIDE SEQUENCE</scope>
    <source>
        <strain evidence="11">London</strain>
    </source>
</reference>
<evidence type="ECO:0000256" key="2">
    <source>
        <dbReference type="ARBA" id="ARBA00023015"/>
    </source>
</evidence>
<evidence type="ECO:0000313" key="11">
    <source>
        <dbReference type="Proteomes" id="UP000015104"/>
    </source>
</evidence>
<dbReference type="PROSITE" id="PS50217">
    <property type="entry name" value="BZIP"/>
    <property type="match status" value="1"/>
</dbReference>
<dbReference type="GO" id="GO:0005667">
    <property type="term" value="C:transcription regulator complex"/>
    <property type="evidence" value="ECO:0007669"/>
    <property type="project" value="TreeGrafter"/>
</dbReference>
<dbReference type="InterPro" id="IPR001630">
    <property type="entry name" value="Leuzip_CREB"/>
</dbReference>
<dbReference type="InterPro" id="IPR003102">
    <property type="entry name" value="CREB1-like_pKID"/>
</dbReference>
<keyword evidence="6" id="KW-0175">Coiled coil</keyword>
<protein>
    <recommendedName>
        <fullName evidence="12">BZIP domain-containing protein</fullName>
    </recommendedName>
</protein>
<dbReference type="FunFam" id="1.20.5.170:FF:000003">
    <property type="entry name" value="cAMP-responsive element modulator isoform X2"/>
    <property type="match status" value="1"/>
</dbReference>
<keyword evidence="5" id="KW-0539">Nucleus</keyword>
<dbReference type="PROSITE" id="PS50953">
    <property type="entry name" value="KID"/>
    <property type="match status" value="1"/>
</dbReference>
<dbReference type="InterPro" id="IPR004827">
    <property type="entry name" value="bZIP"/>
</dbReference>
<dbReference type="Proteomes" id="UP000015104">
    <property type="component" value="Unassembled WGS sequence"/>
</dbReference>
<dbReference type="OrthoDB" id="5970722at2759"/>
<evidence type="ECO:0000256" key="5">
    <source>
        <dbReference type="ARBA" id="ARBA00023242"/>
    </source>
</evidence>
<feature type="region of interest" description="Disordered" evidence="7">
    <location>
        <begin position="251"/>
        <end position="272"/>
    </location>
</feature>
<dbReference type="HOGENOM" id="CLU_042675_2_1_1"/>
<feature type="coiled-coil region" evidence="6">
    <location>
        <begin position="400"/>
        <end position="434"/>
    </location>
</feature>
<dbReference type="EMBL" id="CAEY01001954">
    <property type="status" value="NOT_ANNOTATED_CDS"/>
    <property type="molecule type" value="Genomic_DNA"/>
</dbReference>
<dbReference type="AlphaFoldDB" id="T1KBR9"/>
<keyword evidence="11" id="KW-1185">Reference proteome</keyword>
<evidence type="ECO:0000256" key="6">
    <source>
        <dbReference type="SAM" id="Coils"/>
    </source>
</evidence>
<proteinExistence type="predicted"/>
<comment type="subcellular location">
    <subcellularLocation>
        <location evidence="1">Nucleus</location>
    </subcellularLocation>
</comment>
<dbReference type="EnsemblMetazoa" id="tetur08g05060.1">
    <property type="protein sequence ID" value="tetur08g05060.1"/>
    <property type="gene ID" value="tetur08g05060"/>
</dbReference>
<evidence type="ECO:0000259" key="8">
    <source>
        <dbReference type="PROSITE" id="PS50217"/>
    </source>
</evidence>
<evidence type="ECO:0000256" key="3">
    <source>
        <dbReference type="ARBA" id="ARBA00023125"/>
    </source>
</evidence>
<gene>
    <name evidence="10" type="primary">107362324</name>
</gene>
<feature type="compositionally biased region" description="Acidic residues" evidence="7">
    <location>
        <begin position="1"/>
        <end position="10"/>
    </location>
</feature>
<dbReference type="SMART" id="SM00338">
    <property type="entry name" value="BRLZ"/>
    <property type="match status" value="1"/>
</dbReference>
<dbReference type="InterPro" id="IPR046347">
    <property type="entry name" value="bZIP_sf"/>
</dbReference>
<sequence>MDSSVDEEEVITSTADSRRERDGSNESIITSLKSLDRVSTTSTGSVVTVSPSTGGASSTLASATGSGSTVNSSLSLPVRTANGTVVFTSVPSPSGVKHNPVSQTIAVPQPGGSVSIVQLLPNQSNVVQSVIQPVNQQSVIQATGGAASASAAAVASVQAVSIPKNIIFFNKGGQGSVIQSTETNEMNSMQPVHLISSSRSDHGETLIPSQHTTQTPSPLLDEESKKRREVLERRPSYRKILNDLSSADVGSSTSIADIKSEDDGESSESSNAATIAVSSPYVKVVPASAIQLASASQDGTIQGLQTLTMTNAASGGNTIVQYTTQGQDGQFFVPVTVSAADLQAYQLRASATGVPTGLPQGVVMTSPTTLTSPHGQNAEEAAKKRELRLAKNREAAKECRRKKKEYIKCLEQHVNVLEQQNKALIEELKSLKELYCQKE</sequence>
<evidence type="ECO:0000256" key="7">
    <source>
        <dbReference type="SAM" id="MobiDB-lite"/>
    </source>
</evidence>
<dbReference type="GO" id="GO:0000978">
    <property type="term" value="F:RNA polymerase II cis-regulatory region sequence-specific DNA binding"/>
    <property type="evidence" value="ECO:0007669"/>
    <property type="project" value="TreeGrafter"/>
</dbReference>
<evidence type="ECO:0000259" key="9">
    <source>
        <dbReference type="PROSITE" id="PS50953"/>
    </source>
</evidence>
<evidence type="ECO:0000313" key="10">
    <source>
        <dbReference type="EnsemblMetazoa" id="tetur08g05060.1"/>
    </source>
</evidence>
<keyword evidence="3" id="KW-0238">DNA-binding</keyword>
<dbReference type="CDD" id="cd14690">
    <property type="entry name" value="bZIP_CREB1"/>
    <property type="match status" value="1"/>
</dbReference>
<dbReference type="Gene3D" id="1.20.5.170">
    <property type="match status" value="1"/>
</dbReference>
<dbReference type="Pfam" id="PF02173">
    <property type="entry name" value="pKID"/>
    <property type="match status" value="1"/>
</dbReference>
<feature type="region of interest" description="Disordered" evidence="7">
    <location>
        <begin position="1"/>
        <end position="74"/>
    </location>
</feature>
<dbReference type="OMA" id="TIMTNAN"/>
<dbReference type="Pfam" id="PF00170">
    <property type="entry name" value="bZIP_1"/>
    <property type="match status" value="1"/>
</dbReference>
<dbReference type="GO" id="GO:0005634">
    <property type="term" value="C:nucleus"/>
    <property type="evidence" value="ECO:0007669"/>
    <property type="project" value="UniProtKB-SubCell"/>
</dbReference>
<dbReference type="KEGG" id="tut:107362324"/>
<dbReference type="STRING" id="32264.T1KBR9"/>
<evidence type="ECO:0008006" key="12">
    <source>
        <dbReference type="Google" id="ProtNLM"/>
    </source>
</evidence>
<keyword evidence="4" id="KW-0804">Transcription</keyword>
<dbReference type="SUPFAM" id="SSF57959">
    <property type="entry name" value="Leucine zipper domain"/>
    <property type="match status" value="1"/>
</dbReference>
<feature type="compositionally biased region" description="Low complexity" evidence="7">
    <location>
        <begin position="38"/>
        <end position="69"/>
    </location>
</feature>
<reference evidence="10" key="2">
    <citation type="submission" date="2015-06" db="UniProtKB">
        <authorList>
            <consortium name="EnsemblMetazoa"/>
        </authorList>
    </citation>
    <scope>IDENTIFICATION</scope>
</reference>
<accession>T1KBR9</accession>
<feature type="compositionally biased region" description="Polar residues" evidence="7">
    <location>
        <begin position="207"/>
        <end position="217"/>
    </location>
</feature>
<organism evidence="10 11">
    <name type="scientific">Tetranychus urticae</name>
    <name type="common">Two-spotted spider mite</name>
    <dbReference type="NCBI Taxonomy" id="32264"/>
    <lineage>
        <taxon>Eukaryota</taxon>
        <taxon>Metazoa</taxon>
        <taxon>Ecdysozoa</taxon>
        <taxon>Arthropoda</taxon>
        <taxon>Chelicerata</taxon>
        <taxon>Arachnida</taxon>
        <taxon>Acari</taxon>
        <taxon>Acariformes</taxon>
        <taxon>Trombidiformes</taxon>
        <taxon>Prostigmata</taxon>
        <taxon>Eleutherengona</taxon>
        <taxon>Raphignathae</taxon>
        <taxon>Tetranychoidea</taxon>
        <taxon>Tetranychidae</taxon>
        <taxon>Tetranychus</taxon>
    </lineage>
</organism>
<dbReference type="PROSITE" id="PS00036">
    <property type="entry name" value="BZIP_BASIC"/>
    <property type="match status" value="1"/>
</dbReference>
<dbReference type="PRINTS" id="PR00041">
    <property type="entry name" value="LEUZIPPRCREB"/>
</dbReference>
<name>T1KBR9_TETUR</name>
<dbReference type="PANTHER" id="PTHR45879:SF3">
    <property type="entry name" value="CYCLIC AMP RESPONSE ELEMENT-BINDING PROTEIN B"/>
    <property type="match status" value="1"/>
</dbReference>
<evidence type="ECO:0000256" key="1">
    <source>
        <dbReference type="ARBA" id="ARBA00004123"/>
    </source>
</evidence>
<dbReference type="eggNOG" id="KOG3584">
    <property type="taxonomic scope" value="Eukaryota"/>
</dbReference>